<dbReference type="EMBL" id="LAZR01000178">
    <property type="protein sequence ID" value="KKN83906.1"/>
    <property type="molecule type" value="Genomic_DNA"/>
</dbReference>
<dbReference type="AlphaFoldDB" id="A0A0F9WDI5"/>
<organism evidence="1">
    <name type="scientific">marine sediment metagenome</name>
    <dbReference type="NCBI Taxonomy" id="412755"/>
    <lineage>
        <taxon>unclassified sequences</taxon>
        <taxon>metagenomes</taxon>
        <taxon>ecological metagenomes</taxon>
    </lineage>
</organism>
<evidence type="ECO:0000313" key="1">
    <source>
        <dbReference type="EMBL" id="KKN83906.1"/>
    </source>
</evidence>
<reference evidence="1" key="1">
    <citation type="journal article" date="2015" name="Nature">
        <title>Complex archaea that bridge the gap between prokaryotes and eukaryotes.</title>
        <authorList>
            <person name="Spang A."/>
            <person name="Saw J.H."/>
            <person name="Jorgensen S.L."/>
            <person name="Zaremba-Niedzwiedzka K."/>
            <person name="Martijn J."/>
            <person name="Lind A.E."/>
            <person name="van Eijk R."/>
            <person name="Schleper C."/>
            <person name="Guy L."/>
            <person name="Ettema T.J."/>
        </authorList>
    </citation>
    <scope>NUCLEOTIDE SEQUENCE</scope>
</reference>
<proteinExistence type="predicted"/>
<protein>
    <submittedName>
        <fullName evidence="1">Uncharacterized protein</fullName>
    </submittedName>
</protein>
<accession>A0A0F9WDI5</accession>
<gene>
    <name evidence="1" type="ORF">LCGC14_0293720</name>
</gene>
<name>A0A0F9WDI5_9ZZZZ</name>
<sequence length="119" mass="13775">MANNKKIASNPVIDVSQPILLWWNEHWLKSSLPLAKIHLVWLENVAQTMEMEALFFQAMAESSEKLNQCLAKNGGLPRNDDLNQCYQEMVQTLTDAHLQRIENVAQLSHEFRRCLWEGI</sequence>
<comment type="caution">
    <text evidence="1">The sequence shown here is derived from an EMBL/GenBank/DDBJ whole genome shotgun (WGS) entry which is preliminary data.</text>
</comment>